<proteinExistence type="predicted"/>
<keyword evidence="2" id="KW-1185">Reference proteome</keyword>
<dbReference type="GeneID" id="77924946"/>
<name>A0A3G2KDB2_9CAUD</name>
<dbReference type="RefSeq" id="YP_010649398.1">
    <property type="nucleotide sequence ID" value="NC_070767.1"/>
</dbReference>
<evidence type="ECO:0000313" key="2">
    <source>
        <dbReference type="Proteomes" id="UP000276426"/>
    </source>
</evidence>
<protein>
    <submittedName>
        <fullName evidence="1">Minor tail protein</fullName>
    </submittedName>
</protein>
<reference evidence="1 2" key="1">
    <citation type="submission" date="2018-09" db="EMBL/GenBank/DDBJ databases">
        <authorList>
            <person name="Fryberger R.B."/>
            <person name="Stoner T.H."/>
            <person name="Garlena R.A."/>
            <person name="Russell D.A."/>
            <person name="Pope W.H."/>
            <person name="Jacobs-Sera D."/>
            <person name="Hatfull G.F."/>
        </authorList>
    </citation>
    <scope>NUCLEOTIDE SEQUENCE [LARGE SCALE GENOMIC DNA]</scope>
</reference>
<organism evidence="1 2">
    <name type="scientific">Arthrobacter phage Atraxa</name>
    <dbReference type="NCBI Taxonomy" id="2419947"/>
    <lineage>
        <taxon>Viruses</taxon>
        <taxon>Duplodnaviria</taxon>
        <taxon>Heunggongvirae</taxon>
        <taxon>Uroviricota</taxon>
        <taxon>Caudoviricetes</taxon>
        <taxon>Atraxavirus</taxon>
        <taxon>Atraxavirus atraxa</taxon>
    </lineage>
</organism>
<dbReference type="EMBL" id="MH834597">
    <property type="protein sequence ID" value="AYN56967.1"/>
    <property type="molecule type" value="Genomic_DNA"/>
</dbReference>
<sequence>MESSMTTAAQYGMSTPVGTDLIRDGDDAITKNANATAVVLTRLEEGKFKPQPIPEGADLNTIADGFYFSRSASLTATISNRPVGLGDAPFDFESRTSKEGGFSYKVQGFSGYSGSGSGYFKRNTSNSTGSAFIPWRRLDNETAPPVGTAGAANPLRQQKMRDYYGPIGTGGLGVVSMRFDHGLANFNSKMRPALEARSMEYALVLSARNFNAGENAGVSGATVAGWALAEVWNHGANQHQDESSIAGLTDQIATGKKELELAVPGKPIWGYAVPGTGGTGQGGFGSGATAEAFYETAAGDLILTHHAVSTGAWAGTARRPMDGNIRQGMAHFTMEAQTVARIKTEIDSAISGKQGLTLMMHPSLIDTAGYLTTAQFVEVLDYLVAKRTAKQVLVLSPYKMALANKSLPVQ</sequence>
<dbReference type="KEGG" id="vg:77924946"/>
<dbReference type="Proteomes" id="UP000276426">
    <property type="component" value="Segment"/>
</dbReference>
<evidence type="ECO:0000313" key="1">
    <source>
        <dbReference type="EMBL" id="AYN56967.1"/>
    </source>
</evidence>
<gene>
    <name evidence="1" type="primary">14</name>
    <name evidence="1" type="ORF">PBI_ATRAXA_14</name>
</gene>
<accession>A0A3G2KDB2</accession>